<dbReference type="InterPro" id="IPR001995">
    <property type="entry name" value="Peptidase_A2_cat"/>
</dbReference>
<dbReference type="NCBIfam" id="TIGR02281">
    <property type="entry name" value="clan_AA_DTGA"/>
    <property type="match status" value="1"/>
</dbReference>
<dbReference type="RefSeq" id="WP_062215054.1">
    <property type="nucleotide sequence ID" value="NZ_CP012023.1"/>
</dbReference>
<dbReference type="GO" id="GO:0006508">
    <property type="term" value="P:proteolysis"/>
    <property type="evidence" value="ECO:0007669"/>
    <property type="project" value="InterPro"/>
</dbReference>
<dbReference type="AlphaFoldDB" id="A0A0P0A7E0"/>
<dbReference type="CDD" id="cd05483">
    <property type="entry name" value="retropepsin_like_bacteria"/>
    <property type="match status" value="1"/>
</dbReference>
<dbReference type="EMBL" id="CP012023">
    <property type="protein sequence ID" value="ALI54266.1"/>
    <property type="molecule type" value="Genomic_DNA"/>
</dbReference>
<dbReference type="GO" id="GO:0004190">
    <property type="term" value="F:aspartic-type endopeptidase activity"/>
    <property type="evidence" value="ECO:0007669"/>
    <property type="project" value="InterPro"/>
</dbReference>
<sequence>MTSDDTARVLYLSLLLGAVGFYYLISNRKRMGQMVRHAVLWALIFIGILAGVGLWTDVKPRLAPAQINHGNGVVEIPRDRSGHYVVIANVNGADVEFLVDTGASNVVLSADDAARVGIDVDDLAFVGQAQTANGTVRTAPVRIDTMEIGGIQDDRVKAYVTDGELFGSLLGMEYLQRFEKIEISRDKLILTR</sequence>
<dbReference type="SUPFAM" id="SSF50630">
    <property type="entry name" value="Acid proteases"/>
    <property type="match status" value="1"/>
</dbReference>
<dbReference type="PATRIC" id="fig|1397108.4.peg.330"/>
<name>A0A0P0A7E0_9RHOB</name>
<dbReference type="Pfam" id="PF13975">
    <property type="entry name" value="gag-asp_proteas"/>
    <property type="match status" value="1"/>
</dbReference>
<dbReference type="PROSITE" id="PS50175">
    <property type="entry name" value="ASP_PROT_RETROV"/>
    <property type="match status" value="1"/>
</dbReference>
<evidence type="ECO:0000313" key="1">
    <source>
        <dbReference type="EMBL" id="ALI54266.1"/>
    </source>
</evidence>
<protein>
    <submittedName>
        <fullName evidence="1">Transporter</fullName>
    </submittedName>
</protein>
<gene>
    <name evidence="1" type="ORF">IMCC12053_316</name>
</gene>
<proteinExistence type="predicted"/>
<dbReference type="Proteomes" id="UP000064920">
    <property type="component" value="Chromosome"/>
</dbReference>
<dbReference type="InterPro" id="IPR021109">
    <property type="entry name" value="Peptidase_aspartic_dom_sf"/>
</dbReference>
<dbReference type="STRING" id="1397108.IMCC12053_316"/>
<dbReference type="InterPro" id="IPR011969">
    <property type="entry name" value="Clan_AA_Asp_peptidase_C"/>
</dbReference>
<dbReference type="InterPro" id="IPR001969">
    <property type="entry name" value="Aspartic_peptidase_AS"/>
</dbReference>
<dbReference type="Gene3D" id="2.40.70.10">
    <property type="entry name" value="Acid Proteases"/>
    <property type="match status" value="1"/>
</dbReference>
<reference evidence="1 2" key="1">
    <citation type="submission" date="2015-05" db="EMBL/GenBank/DDBJ databases">
        <authorList>
            <person name="Wang D.B."/>
            <person name="Wang M."/>
        </authorList>
    </citation>
    <scope>NUCLEOTIDE SEQUENCE [LARGE SCALE GENOMIC DNA]</scope>
    <source>
        <strain evidence="1 2">IMCC 12053</strain>
    </source>
</reference>
<dbReference type="InterPro" id="IPR034122">
    <property type="entry name" value="Retropepsin-like_bacterial"/>
</dbReference>
<dbReference type="OrthoDB" id="7595324at2"/>
<organism evidence="1 2">
    <name type="scientific">Celeribacter marinus</name>
    <dbReference type="NCBI Taxonomy" id="1397108"/>
    <lineage>
        <taxon>Bacteria</taxon>
        <taxon>Pseudomonadati</taxon>
        <taxon>Pseudomonadota</taxon>
        <taxon>Alphaproteobacteria</taxon>
        <taxon>Rhodobacterales</taxon>
        <taxon>Roseobacteraceae</taxon>
        <taxon>Celeribacter</taxon>
    </lineage>
</organism>
<accession>A0A0P0A7E0</accession>
<dbReference type="PROSITE" id="PS00141">
    <property type="entry name" value="ASP_PROTEASE"/>
    <property type="match status" value="1"/>
</dbReference>
<keyword evidence="2" id="KW-1185">Reference proteome</keyword>
<dbReference type="KEGG" id="cmar:IMCC12053_316"/>
<evidence type="ECO:0000313" key="2">
    <source>
        <dbReference type="Proteomes" id="UP000064920"/>
    </source>
</evidence>